<proteinExistence type="predicted"/>
<dbReference type="PANTHER" id="PTHR10219">
    <property type="entry name" value="GLYCOLIPID TRANSFER PROTEIN-RELATED"/>
    <property type="match status" value="1"/>
</dbReference>
<feature type="domain" description="Glycolipid transfer protein" evidence="2">
    <location>
        <begin position="57"/>
        <end position="202"/>
    </location>
</feature>
<evidence type="ECO:0000259" key="2">
    <source>
        <dbReference type="Pfam" id="PF08718"/>
    </source>
</evidence>
<dbReference type="GO" id="GO:0005829">
    <property type="term" value="C:cytosol"/>
    <property type="evidence" value="ECO:0007669"/>
    <property type="project" value="TreeGrafter"/>
</dbReference>
<protein>
    <recommendedName>
        <fullName evidence="2">Glycolipid transfer protein domain-containing protein</fullName>
    </recommendedName>
</protein>
<sequence>MGVDANSTGQHTMAGEHDHAEAQKPFRFEQLLNAFERIRYDEPGGGADGFPQPLPYLHDFVQALTAVSHMFEHLGSAFLFVKRDVLEKRDTLHAVFAADPAGHETVRQMVEEELRLGTADTRSGQVGGTRNLLRMMWCVRFLYVLMRDVARTHDGTRRNLRDCVWNAYCDALREHHGTVIVTAVRAALWFLPSEETFLQSMGVEAARRGEYLTRIEQCFAPLVHRLYAYYEARDLLRLP</sequence>
<dbReference type="AlphaFoldDB" id="A0AAV9IV02"/>
<dbReference type="InterPro" id="IPR036497">
    <property type="entry name" value="GLTP_sf"/>
</dbReference>
<organism evidence="3 4">
    <name type="scientific">Cyanidium caldarium</name>
    <name type="common">Red alga</name>
    <dbReference type="NCBI Taxonomy" id="2771"/>
    <lineage>
        <taxon>Eukaryota</taxon>
        <taxon>Rhodophyta</taxon>
        <taxon>Bangiophyceae</taxon>
        <taxon>Cyanidiales</taxon>
        <taxon>Cyanidiaceae</taxon>
        <taxon>Cyanidium</taxon>
    </lineage>
</organism>
<name>A0AAV9IV02_CYACA</name>
<evidence type="ECO:0000256" key="1">
    <source>
        <dbReference type="SAM" id="MobiDB-lite"/>
    </source>
</evidence>
<feature type="region of interest" description="Disordered" evidence="1">
    <location>
        <begin position="1"/>
        <end position="22"/>
    </location>
</feature>
<dbReference type="Proteomes" id="UP001301350">
    <property type="component" value="Unassembled WGS sequence"/>
</dbReference>
<accession>A0AAV9IV02</accession>
<dbReference type="GO" id="GO:0016020">
    <property type="term" value="C:membrane"/>
    <property type="evidence" value="ECO:0007669"/>
    <property type="project" value="TreeGrafter"/>
</dbReference>
<reference evidence="3 4" key="1">
    <citation type="submission" date="2022-07" db="EMBL/GenBank/DDBJ databases">
        <title>Genome-wide signatures of adaptation to extreme environments.</title>
        <authorList>
            <person name="Cho C.H."/>
            <person name="Yoon H.S."/>
        </authorList>
    </citation>
    <scope>NUCLEOTIDE SEQUENCE [LARGE SCALE GENOMIC DNA]</scope>
    <source>
        <strain evidence="3 4">DBV 063 E5</strain>
    </source>
</reference>
<evidence type="ECO:0000313" key="3">
    <source>
        <dbReference type="EMBL" id="KAK4535886.1"/>
    </source>
</evidence>
<comment type="caution">
    <text evidence="3">The sequence shown here is derived from an EMBL/GenBank/DDBJ whole genome shotgun (WGS) entry which is preliminary data.</text>
</comment>
<dbReference type="PANTHER" id="PTHR10219:SF43">
    <property type="entry name" value="GLYCOLIPID TRANSFER PROTEIN DOMAIN-CONTAINING PROTEIN"/>
    <property type="match status" value="1"/>
</dbReference>
<evidence type="ECO:0000313" key="4">
    <source>
        <dbReference type="Proteomes" id="UP001301350"/>
    </source>
</evidence>
<dbReference type="Gene3D" id="1.10.3520.10">
    <property type="entry name" value="Glycolipid transfer protein"/>
    <property type="match status" value="1"/>
</dbReference>
<dbReference type="EMBL" id="JANCYW010000006">
    <property type="protein sequence ID" value="KAK4535886.1"/>
    <property type="molecule type" value="Genomic_DNA"/>
</dbReference>
<dbReference type="InterPro" id="IPR014830">
    <property type="entry name" value="Glycolipid_transfer_prot_dom"/>
</dbReference>
<dbReference type="GO" id="GO:1902388">
    <property type="term" value="F:ceramide 1-phosphate transfer activity"/>
    <property type="evidence" value="ECO:0007669"/>
    <property type="project" value="TreeGrafter"/>
</dbReference>
<keyword evidence="4" id="KW-1185">Reference proteome</keyword>
<feature type="compositionally biased region" description="Polar residues" evidence="1">
    <location>
        <begin position="1"/>
        <end position="11"/>
    </location>
</feature>
<gene>
    <name evidence="3" type="ORF">CDCA_CDCA06G1911</name>
</gene>
<dbReference type="GO" id="GO:1902387">
    <property type="term" value="F:ceramide 1-phosphate binding"/>
    <property type="evidence" value="ECO:0007669"/>
    <property type="project" value="TreeGrafter"/>
</dbReference>
<dbReference type="SUPFAM" id="SSF110004">
    <property type="entry name" value="Glycolipid transfer protein, GLTP"/>
    <property type="match status" value="1"/>
</dbReference>
<dbReference type="Pfam" id="PF08718">
    <property type="entry name" value="GLTP"/>
    <property type="match status" value="1"/>
</dbReference>